<comment type="similarity">
    <text evidence="3">Belongs to the glycosyl hydrolase 47 family.</text>
</comment>
<dbReference type="GO" id="GO:0004571">
    <property type="term" value="F:mannosyl-oligosaccharide 1,2-alpha-mannosidase activity"/>
    <property type="evidence" value="ECO:0007669"/>
    <property type="project" value="InterPro"/>
</dbReference>
<evidence type="ECO:0000313" key="6">
    <source>
        <dbReference type="EMBL" id="CAF4406454.1"/>
    </source>
</evidence>
<evidence type="ECO:0000256" key="1">
    <source>
        <dbReference type="ARBA" id="ARBA00001913"/>
    </source>
</evidence>
<dbReference type="Pfam" id="PF01532">
    <property type="entry name" value="Glyco_hydro_47"/>
    <property type="match status" value="1"/>
</dbReference>
<gene>
    <name evidence="6" type="ORF">KXQ929_LOCUS51326</name>
</gene>
<evidence type="ECO:0000256" key="5">
    <source>
        <dbReference type="ARBA" id="ARBA00023157"/>
    </source>
</evidence>
<evidence type="ECO:0000313" key="7">
    <source>
        <dbReference type="Proteomes" id="UP000663868"/>
    </source>
</evidence>
<evidence type="ECO:0000256" key="3">
    <source>
        <dbReference type="ARBA" id="ARBA00007658"/>
    </source>
</evidence>
<reference evidence="6" key="1">
    <citation type="submission" date="2021-02" db="EMBL/GenBank/DDBJ databases">
        <authorList>
            <person name="Nowell W R."/>
        </authorList>
    </citation>
    <scope>NUCLEOTIDE SEQUENCE</scope>
</reference>
<keyword evidence="5" id="KW-1015">Disulfide bond</keyword>
<comment type="pathway">
    <text evidence="2">Protein modification; protein glycosylation.</text>
</comment>
<dbReference type="InterPro" id="IPR050749">
    <property type="entry name" value="Glycosyl_Hydrolase_47"/>
</dbReference>
<name>A0A820PKX3_9BILA</name>
<organism evidence="6 7">
    <name type="scientific">Adineta steineri</name>
    <dbReference type="NCBI Taxonomy" id="433720"/>
    <lineage>
        <taxon>Eukaryota</taxon>
        <taxon>Metazoa</taxon>
        <taxon>Spiralia</taxon>
        <taxon>Gnathifera</taxon>
        <taxon>Rotifera</taxon>
        <taxon>Eurotatoria</taxon>
        <taxon>Bdelloidea</taxon>
        <taxon>Adinetida</taxon>
        <taxon>Adinetidae</taxon>
        <taxon>Adineta</taxon>
    </lineage>
</organism>
<dbReference type="InterPro" id="IPR001382">
    <property type="entry name" value="Glyco_hydro_47"/>
</dbReference>
<dbReference type="PANTHER" id="PTHR11742">
    <property type="entry name" value="MANNOSYL-OLIGOSACCHARIDE ALPHA-1,2-MANNOSIDASE-RELATED"/>
    <property type="match status" value="1"/>
</dbReference>
<dbReference type="PANTHER" id="PTHR11742:SF6">
    <property type="entry name" value="MANNOSYL-OLIGOSACCHARIDE ALPHA-1,2-MANNOSIDASE IA-RELATED"/>
    <property type="match status" value="1"/>
</dbReference>
<dbReference type="GO" id="GO:0005783">
    <property type="term" value="C:endoplasmic reticulum"/>
    <property type="evidence" value="ECO:0007669"/>
    <property type="project" value="TreeGrafter"/>
</dbReference>
<accession>A0A820PKX3</accession>
<sequence length="103" mass="11619">LYLDKAQAVADRLLPAFNTPTGIPFALINLANGASKNWNWAAGGCSILSELGTMHLEFQYLSQLTGKEIYLEKVEKIRTTLKEASENNMYFNYINQQTGKWCQ</sequence>
<dbReference type="GO" id="GO:0005975">
    <property type="term" value="P:carbohydrate metabolic process"/>
    <property type="evidence" value="ECO:0007669"/>
    <property type="project" value="InterPro"/>
</dbReference>
<proteinExistence type="inferred from homology"/>
<dbReference type="AlphaFoldDB" id="A0A820PKX3"/>
<evidence type="ECO:0000256" key="4">
    <source>
        <dbReference type="ARBA" id="ARBA00022801"/>
    </source>
</evidence>
<evidence type="ECO:0000256" key="2">
    <source>
        <dbReference type="ARBA" id="ARBA00004922"/>
    </source>
</evidence>
<dbReference type="GO" id="GO:0000139">
    <property type="term" value="C:Golgi membrane"/>
    <property type="evidence" value="ECO:0007669"/>
    <property type="project" value="TreeGrafter"/>
</dbReference>
<comment type="caution">
    <text evidence="6">The sequence shown here is derived from an EMBL/GenBank/DDBJ whole genome shotgun (WGS) entry which is preliminary data.</text>
</comment>
<dbReference type="EMBL" id="CAJOBB010025155">
    <property type="protein sequence ID" value="CAF4406454.1"/>
    <property type="molecule type" value="Genomic_DNA"/>
</dbReference>
<keyword evidence="4" id="KW-0378">Hydrolase</keyword>
<dbReference type="GO" id="GO:0005509">
    <property type="term" value="F:calcium ion binding"/>
    <property type="evidence" value="ECO:0007669"/>
    <property type="project" value="InterPro"/>
</dbReference>
<dbReference type="SUPFAM" id="SSF48225">
    <property type="entry name" value="Seven-hairpin glycosidases"/>
    <property type="match status" value="1"/>
</dbReference>
<feature type="non-terminal residue" evidence="6">
    <location>
        <position position="1"/>
    </location>
</feature>
<feature type="non-terminal residue" evidence="6">
    <location>
        <position position="103"/>
    </location>
</feature>
<dbReference type="Proteomes" id="UP000663868">
    <property type="component" value="Unassembled WGS sequence"/>
</dbReference>
<dbReference type="InterPro" id="IPR036026">
    <property type="entry name" value="Seven-hairpin_glycosidases"/>
</dbReference>
<dbReference type="InterPro" id="IPR012341">
    <property type="entry name" value="6hp_glycosidase-like_sf"/>
</dbReference>
<comment type="cofactor">
    <cofactor evidence="1">
        <name>Ca(2+)</name>
        <dbReference type="ChEBI" id="CHEBI:29108"/>
    </cofactor>
</comment>
<protein>
    <submittedName>
        <fullName evidence="6">Uncharacterized protein</fullName>
    </submittedName>
</protein>
<dbReference type="Gene3D" id="1.50.10.10">
    <property type="match status" value="1"/>
</dbReference>